<protein>
    <submittedName>
        <fullName evidence="1">Uncharacterized protein</fullName>
    </submittedName>
</protein>
<name>A0A508WUZ6_9HYPH</name>
<dbReference type="EMBL" id="CABFNB010000088">
    <property type="protein sequence ID" value="VTZ61045.1"/>
    <property type="molecule type" value="Genomic_DNA"/>
</dbReference>
<sequence>MTACEVKLFSQLDGCSMEPKGGCAVIAASFRFGYVHFRPTCLIKEPH</sequence>
<reference evidence="1" key="1">
    <citation type="submission" date="2019-06" db="EMBL/GenBank/DDBJ databases">
        <authorList>
            <person name="Le Quere A."/>
            <person name="Colella S."/>
        </authorList>
    </citation>
    <scope>NUCLEOTIDE SEQUENCE</scope>
    <source>
        <strain evidence="1">EmedicaeMD41</strain>
    </source>
</reference>
<accession>A0A508WUZ6</accession>
<organism evidence="1">
    <name type="scientific">Sinorhizobium medicae</name>
    <dbReference type="NCBI Taxonomy" id="110321"/>
    <lineage>
        <taxon>Bacteria</taxon>
        <taxon>Pseudomonadati</taxon>
        <taxon>Pseudomonadota</taxon>
        <taxon>Alphaproteobacteria</taxon>
        <taxon>Hyphomicrobiales</taxon>
        <taxon>Rhizobiaceae</taxon>
        <taxon>Sinorhizobium/Ensifer group</taxon>
        <taxon>Sinorhizobium</taxon>
    </lineage>
</organism>
<gene>
    <name evidence="1" type="ORF">EMEDMD4_230046</name>
</gene>
<dbReference type="AlphaFoldDB" id="A0A508WUZ6"/>
<evidence type="ECO:0000313" key="1">
    <source>
        <dbReference type="EMBL" id="VTZ61045.1"/>
    </source>
</evidence>
<proteinExistence type="predicted"/>
<dbReference type="Proteomes" id="UP000507954">
    <property type="component" value="Unassembled WGS sequence"/>
</dbReference>